<evidence type="ECO:0000256" key="5">
    <source>
        <dbReference type="ARBA" id="ARBA00022598"/>
    </source>
</evidence>
<comment type="function">
    <text evidence="9">Catalyzes the first step in the biosynthesis of NAD from nicotinic acid, the ATP-dependent synthesis of beta-nicotinate D-ribonucleotide from nicotinate and 5-phospho-D-ribose 1-phosphate.</text>
</comment>
<dbReference type="PANTHER" id="PTHR11098:SF1">
    <property type="entry name" value="NICOTINATE PHOSPHORIBOSYLTRANSFERASE"/>
    <property type="match status" value="1"/>
</dbReference>
<dbReference type="STRING" id="428992.SAMN05216272_11166"/>
<dbReference type="GO" id="GO:0016757">
    <property type="term" value="F:glycosyltransferase activity"/>
    <property type="evidence" value="ECO:0007669"/>
    <property type="project" value="UniProtKB-KW"/>
</dbReference>
<evidence type="ECO:0000313" key="14">
    <source>
        <dbReference type="Proteomes" id="UP000199636"/>
    </source>
</evidence>
<dbReference type="GO" id="GO:0005829">
    <property type="term" value="C:cytosol"/>
    <property type="evidence" value="ECO:0007669"/>
    <property type="project" value="TreeGrafter"/>
</dbReference>
<dbReference type="Gene3D" id="3.20.20.70">
    <property type="entry name" value="Aldolase class I"/>
    <property type="match status" value="1"/>
</dbReference>
<evidence type="ECO:0000256" key="2">
    <source>
        <dbReference type="ARBA" id="ARBA00010897"/>
    </source>
</evidence>
<dbReference type="UniPathway" id="UPA00253">
    <property type="reaction ID" value="UER00457"/>
</dbReference>
<dbReference type="EMBL" id="FNDS01000011">
    <property type="protein sequence ID" value="SDI53109.1"/>
    <property type="molecule type" value="Genomic_DNA"/>
</dbReference>
<keyword evidence="4" id="KW-0597">Phosphoprotein</keyword>
<dbReference type="RefSeq" id="WP_090266664.1">
    <property type="nucleotide sequence ID" value="NZ_FNDS01000011.1"/>
</dbReference>
<dbReference type="InterPro" id="IPR013785">
    <property type="entry name" value="Aldolase_TIM"/>
</dbReference>
<keyword evidence="6 9" id="KW-0662">Pyridine nucleotide biosynthesis</keyword>
<comment type="catalytic activity">
    <reaction evidence="8 9">
        <text>5-phospho-alpha-D-ribose 1-diphosphate + nicotinate + ATP + H2O = nicotinate beta-D-ribonucleotide + ADP + phosphate + diphosphate</text>
        <dbReference type="Rhea" id="RHEA:36163"/>
        <dbReference type="ChEBI" id="CHEBI:15377"/>
        <dbReference type="ChEBI" id="CHEBI:30616"/>
        <dbReference type="ChEBI" id="CHEBI:32544"/>
        <dbReference type="ChEBI" id="CHEBI:33019"/>
        <dbReference type="ChEBI" id="CHEBI:43474"/>
        <dbReference type="ChEBI" id="CHEBI:57502"/>
        <dbReference type="ChEBI" id="CHEBI:58017"/>
        <dbReference type="ChEBI" id="CHEBI:456216"/>
        <dbReference type="EC" id="6.3.4.21"/>
    </reaction>
</comment>
<feature type="domain" description="Nicotinate/nicotinamide phosphoribosyltransferase" evidence="10">
    <location>
        <begin position="158"/>
        <end position="338"/>
    </location>
</feature>
<evidence type="ECO:0000256" key="1">
    <source>
        <dbReference type="ARBA" id="ARBA00004952"/>
    </source>
</evidence>
<evidence type="ECO:0000256" key="6">
    <source>
        <dbReference type="ARBA" id="ARBA00022642"/>
    </source>
</evidence>
<keyword evidence="13" id="KW-0328">Glycosyltransferase</keyword>
<evidence type="ECO:0000256" key="4">
    <source>
        <dbReference type="ARBA" id="ARBA00022553"/>
    </source>
</evidence>
<dbReference type="PIRSF" id="PIRSF000484">
    <property type="entry name" value="NAPRT"/>
    <property type="match status" value="1"/>
</dbReference>
<dbReference type="InterPro" id="IPR041525">
    <property type="entry name" value="N/Namide_PRibTrfase"/>
</dbReference>
<evidence type="ECO:0000313" key="13">
    <source>
        <dbReference type="EMBL" id="SDI53109.1"/>
    </source>
</evidence>
<dbReference type="InterPro" id="IPR007229">
    <property type="entry name" value="Nic_PRibTrfase-Fam"/>
</dbReference>
<dbReference type="PANTHER" id="PTHR11098">
    <property type="entry name" value="NICOTINATE PHOSPHORIBOSYLTRANSFERASE"/>
    <property type="match status" value="1"/>
</dbReference>
<dbReference type="SUPFAM" id="SSF54675">
    <property type="entry name" value="Nicotinate/Quinolinate PRTase N-terminal domain-like"/>
    <property type="match status" value="1"/>
</dbReference>
<keyword evidence="7 9" id="KW-0808">Transferase</keyword>
<dbReference type="Proteomes" id="UP000199636">
    <property type="component" value="Unassembled WGS sequence"/>
</dbReference>
<comment type="similarity">
    <text evidence="2 9">Belongs to the NAPRTase family.</text>
</comment>
<feature type="domain" description="Nicotinate phosphoribosyltransferase C-terminal" evidence="12">
    <location>
        <begin position="385"/>
        <end position="441"/>
    </location>
</feature>
<evidence type="ECO:0000256" key="7">
    <source>
        <dbReference type="ARBA" id="ARBA00022679"/>
    </source>
</evidence>
<dbReference type="GO" id="GO:0034355">
    <property type="term" value="P:NAD+ biosynthetic process via the salvage pathway"/>
    <property type="evidence" value="ECO:0007669"/>
    <property type="project" value="TreeGrafter"/>
</dbReference>
<evidence type="ECO:0000259" key="10">
    <source>
        <dbReference type="Pfam" id="PF04095"/>
    </source>
</evidence>
<dbReference type="Pfam" id="PF04095">
    <property type="entry name" value="NAPRTase"/>
    <property type="match status" value="1"/>
</dbReference>
<evidence type="ECO:0000256" key="9">
    <source>
        <dbReference type="RuleBase" id="RU365100"/>
    </source>
</evidence>
<dbReference type="Pfam" id="PF17767">
    <property type="entry name" value="NAPRTase_N"/>
    <property type="match status" value="1"/>
</dbReference>
<keyword evidence="14" id="KW-1185">Reference proteome</keyword>
<dbReference type="InterPro" id="IPR041619">
    <property type="entry name" value="NAPRTase_C"/>
</dbReference>
<evidence type="ECO:0000259" key="12">
    <source>
        <dbReference type="Pfam" id="PF17956"/>
    </source>
</evidence>
<keyword evidence="5 9" id="KW-0436">Ligase</keyword>
<dbReference type="OrthoDB" id="9771406at2"/>
<dbReference type="Pfam" id="PF17956">
    <property type="entry name" value="NAPRTase_C"/>
    <property type="match status" value="1"/>
</dbReference>
<sequence length="462" mass="50023">MADHPPGIAAPGALLTDLYQLTMLQGYFERGMFDTAVFEFFARKLPACRNFYLAAGLEMALDYLEQLHFSDAELAWLDGLGRFSSAFLDYLAGLRFSGEVQAMPEGTLFFPQEPILRVTAPLPEAQLVESRLINLLHFQSLIASKALRSVLVADGRLLVDFGLRRAHGAEAAIFASRAAYLAGFDGTATVLAGAQFGIPLYGTMAHSFIQAHDSEELAFEHFARSLPEGLLLLIDTYDTEAAAAKVVALAPRLAASGIRVRGVRLDSGDLGEHARRVRRILDDGGLKEATIFASGNVDEYLIARLLEEGAPIDGFGVGTHLDTSADAPALDCAYKLQEYAGKPRRKRSEGKVTWPGRKQVFRRFDEHGHCCGDTLSVEGDRIEGTPLIVPVMRGGRRLQASPSLEQVRAYVRGQVASLPPALRRLPAAEAYPVQVAPALEALAREADRLIGLATAGPAPSAR</sequence>
<protein>
    <recommendedName>
        <fullName evidence="3 9">Nicotinate phosphoribosyltransferase</fullName>
        <ecNumber evidence="3 9">6.3.4.21</ecNumber>
    </recommendedName>
</protein>
<dbReference type="AlphaFoldDB" id="A0A1G8LBM3"/>
<dbReference type="GO" id="GO:0004516">
    <property type="term" value="F:nicotinate phosphoribosyltransferase activity"/>
    <property type="evidence" value="ECO:0007669"/>
    <property type="project" value="UniProtKB-UniRule"/>
</dbReference>
<name>A0A1G8LBM3_9PSED</name>
<dbReference type="NCBIfam" id="TIGR01513">
    <property type="entry name" value="NAPRTase_put"/>
    <property type="match status" value="1"/>
</dbReference>
<feature type="domain" description="Nicotinate phosphoribosyltransferase N-terminal" evidence="11">
    <location>
        <begin position="14"/>
        <end position="136"/>
    </location>
</feature>
<dbReference type="InterPro" id="IPR036068">
    <property type="entry name" value="Nicotinate_pribotase-like_C"/>
</dbReference>
<evidence type="ECO:0000259" key="11">
    <source>
        <dbReference type="Pfam" id="PF17767"/>
    </source>
</evidence>
<dbReference type="SUPFAM" id="SSF51690">
    <property type="entry name" value="Nicotinate/Quinolinate PRTase C-terminal domain-like"/>
    <property type="match status" value="1"/>
</dbReference>
<gene>
    <name evidence="13" type="ORF">SAMN05216272_11166</name>
</gene>
<dbReference type="EC" id="6.3.4.21" evidence="3 9"/>
<organism evidence="13 14">
    <name type="scientific">Pseudomonas panipatensis</name>
    <dbReference type="NCBI Taxonomy" id="428992"/>
    <lineage>
        <taxon>Bacteria</taxon>
        <taxon>Pseudomonadati</taxon>
        <taxon>Pseudomonadota</taxon>
        <taxon>Gammaproteobacteria</taxon>
        <taxon>Pseudomonadales</taxon>
        <taxon>Pseudomonadaceae</taxon>
        <taxon>Pseudomonas</taxon>
    </lineage>
</organism>
<evidence type="ECO:0000256" key="8">
    <source>
        <dbReference type="ARBA" id="ARBA00048668"/>
    </source>
</evidence>
<dbReference type="NCBIfam" id="NF006696">
    <property type="entry name" value="PRK09243.1-3"/>
    <property type="match status" value="1"/>
</dbReference>
<reference evidence="14" key="1">
    <citation type="submission" date="2016-10" db="EMBL/GenBank/DDBJ databases">
        <authorList>
            <person name="Varghese N."/>
            <person name="Submissions S."/>
        </authorList>
    </citation>
    <scope>NUCLEOTIDE SEQUENCE [LARGE SCALE GENOMIC DNA]</scope>
    <source>
        <strain evidence="14">CCM 7469</strain>
    </source>
</reference>
<dbReference type="InterPro" id="IPR040727">
    <property type="entry name" value="NAPRTase_N"/>
</dbReference>
<dbReference type="NCBIfam" id="NF009131">
    <property type="entry name" value="PRK12484.1"/>
    <property type="match status" value="1"/>
</dbReference>
<comment type="pathway">
    <text evidence="1 9">Cofactor biosynthesis; NAD(+) biosynthesis; nicotinate D-ribonucleotide from nicotinate: step 1/1.</text>
</comment>
<dbReference type="CDD" id="cd01570">
    <property type="entry name" value="NAPRTase_A"/>
    <property type="match status" value="1"/>
</dbReference>
<accession>A0A1G8LBM3</accession>
<proteinExistence type="inferred from homology"/>
<evidence type="ECO:0000256" key="3">
    <source>
        <dbReference type="ARBA" id="ARBA00013236"/>
    </source>
</evidence>
<dbReference type="Gene3D" id="3.20.140.10">
    <property type="entry name" value="nicotinate phosphoribosyltransferase"/>
    <property type="match status" value="2"/>
</dbReference>
<dbReference type="InterPro" id="IPR006405">
    <property type="entry name" value="Nic_PRibTrfase_pncB"/>
</dbReference>
<comment type="PTM">
    <text evidence="9">Transiently phosphorylated on a His residue during the reaction cycle. Phosphorylation strongly increases the affinity for substrates and increases the rate of nicotinate D-ribonucleotide production. Dephosphorylation regenerates the low-affinity form of the enzyme, leading to product release.</text>
</comment>